<evidence type="ECO:0000313" key="7">
    <source>
        <dbReference type="Proteomes" id="UP001498476"/>
    </source>
</evidence>
<sequence length="221" mass="24281">MFVGGLVVGPAFDRFGAKRIMIPGAVICLISYILTSCTKEYHFILLSQGFLFGIRNAMLYYPTASAIAEWFDKRRGLALGLAISGSSVGGIIWPLVIGHLLDTMGFAWTNRILAFASTPLLLIACMLVKERKGTEGHDIHGQKLQSPPKLYREVFQRQFLVLGAALFFIFMGMLIPFNYVGLYASTNGLSLKMGNNLLSICYGGSVVGRVLTGWIADRFGR</sequence>
<comment type="similarity">
    <text evidence="2">Belongs to the major facilitator superfamily. Monocarboxylate porter (TC 2.A.1.13) family.</text>
</comment>
<feature type="transmembrane region" description="Helical" evidence="4">
    <location>
        <begin position="76"/>
        <end position="96"/>
    </location>
</feature>
<keyword evidence="4" id="KW-1133">Transmembrane helix</keyword>
<dbReference type="InterPro" id="IPR011701">
    <property type="entry name" value="MFS"/>
</dbReference>
<keyword evidence="3" id="KW-0325">Glycoprotein</keyword>
<dbReference type="InterPro" id="IPR036259">
    <property type="entry name" value="MFS_trans_sf"/>
</dbReference>
<accession>A0ABR1HQ92</accession>
<proteinExistence type="inferred from homology"/>
<comment type="caution">
    <text evidence="6">The sequence shown here is derived from an EMBL/GenBank/DDBJ whole genome shotgun (WGS) entry which is preliminary data.</text>
</comment>
<dbReference type="EMBL" id="JAZAVJ010000011">
    <property type="protein sequence ID" value="KAK7423156.1"/>
    <property type="molecule type" value="Genomic_DNA"/>
</dbReference>
<feature type="domain" description="Major facilitator superfamily (MFS) profile" evidence="5">
    <location>
        <begin position="1"/>
        <end position="221"/>
    </location>
</feature>
<feature type="transmembrane region" description="Helical" evidence="4">
    <location>
        <begin position="197"/>
        <end position="216"/>
    </location>
</feature>
<feature type="transmembrane region" description="Helical" evidence="4">
    <location>
        <begin position="20"/>
        <end position="35"/>
    </location>
</feature>
<dbReference type="SUPFAM" id="SSF103473">
    <property type="entry name" value="MFS general substrate transporter"/>
    <property type="match status" value="1"/>
</dbReference>
<reference evidence="6 7" key="1">
    <citation type="journal article" date="2025" name="Microbiol. Resour. Announc.">
        <title>Draft genome sequences for Neonectria magnoliae and Neonectria punicea, canker pathogens of Liriodendron tulipifera and Acer saccharum in West Virginia.</title>
        <authorList>
            <person name="Petronek H.M."/>
            <person name="Kasson M.T."/>
            <person name="Metheny A.M."/>
            <person name="Stauder C.M."/>
            <person name="Lovett B."/>
            <person name="Lynch S.C."/>
            <person name="Garnas J.R."/>
            <person name="Kasson L.R."/>
            <person name="Stajich J.E."/>
        </authorList>
    </citation>
    <scope>NUCLEOTIDE SEQUENCE [LARGE SCALE GENOMIC DNA]</scope>
    <source>
        <strain evidence="6 7">NRRL 64653</strain>
    </source>
</reference>
<protein>
    <recommendedName>
        <fullName evidence="5">Major facilitator superfamily (MFS) profile domain-containing protein</fullName>
    </recommendedName>
</protein>
<evidence type="ECO:0000256" key="2">
    <source>
        <dbReference type="ARBA" id="ARBA00006727"/>
    </source>
</evidence>
<dbReference type="PANTHER" id="PTHR11360">
    <property type="entry name" value="MONOCARBOXYLATE TRANSPORTER"/>
    <property type="match status" value="1"/>
</dbReference>
<evidence type="ECO:0000256" key="3">
    <source>
        <dbReference type="ARBA" id="ARBA00023180"/>
    </source>
</evidence>
<dbReference type="InterPro" id="IPR050327">
    <property type="entry name" value="Proton-linked_MCT"/>
</dbReference>
<keyword evidence="7" id="KW-1185">Reference proteome</keyword>
<evidence type="ECO:0000256" key="4">
    <source>
        <dbReference type="SAM" id="Phobius"/>
    </source>
</evidence>
<feature type="transmembrane region" description="Helical" evidence="4">
    <location>
        <begin position="159"/>
        <end position="177"/>
    </location>
</feature>
<feature type="transmembrane region" description="Helical" evidence="4">
    <location>
        <begin position="108"/>
        <end position="128"/>
    </location>
</feature>
<dbReference type="PANTHER" id="PTHR11360:SF177">
    <property type="entry name" value="RIBOFLAVIN TRANSPORTER MCH5"/>
    <property type="match status" value="1"/>
</dbReference>
<keyword evidence="4" id="KW-0812">Transmembrane</keyword>
<gene>
    <name evidence="6" type="ORF">QQX98_001232</name>
</gene>
<dbReference type="InterPro" id="IPR020846">
    <property type="entry name" value="MFS_dom"/>
</dbReference>
<keyword evidence="4" id="KW-0472">Membrane</keyword>
<evidence type="ECO:0000259" key="5">
    <source>
        <dbReference type="PROSITE" id="PS50850"/>
    </source>
</evidence>
<dbReference type="Pfam" id="PF07690">
    <property type="entry name" value="MFS_1"/>
    <property type="match status" value="1"/>
</dbReference>
<evidence type="ECO:0000256" key="1">
    <source>
        <dbReference type="ARBA" id="ARBA00004141"/>
    </source>
</evidence>
<dbReference type="PROSITE" id="PS50850">
    <property type="entry name" value="MFS"/>
    <property type="match status" value="1"/>
</dbReference>
<comment type="subcellular location">
    <subcellularLocation>
        <location evidence="1">Membrane</location>
        <topology evidence="1">Multi-pass membrane protein</topology>
    </subcellularLocation>
</comment>
<name>A0ABR1HQ92_9HYPO</name>
<organism evidence="6 7">
    <name type="scientific">Neonectria punicea</name>
    <dbReference type="NCBI Taxonomy" id="979145"/>
    <lineage>
        <taxon>Eukaryota</taxon>
        <taxon>Fungi</taxon>
        <taxon>Dikarya</taxon>
        <taxon>Ascomycota</taxon>
        <taxon>Pezizomycotina</taxon>
        <taxon>Sordariomycetes</taxon>
        <taxon>Hypocreomycetidae</taxon>
        <taxon>Hypocreales</taxon>
        <taxon>Nectriaceae</taxon>
        <taxon>Neonectria</taxon>
    </lineage>
</organism>
<dbReference type="Proteomes" id="UP001498476">
    <property type="component" value="Unassembled WGS sequence"/>
</dbReference>
<evidence type="ECO:0000313" key="6">
    <source>
        <dbReference type="EMBL" id="KAK7423156.1"/>
    </source>
</evidence>
<dbReference type="Gene3D" id="1.20.1250.20">
    <property type="entry name" value="MFS general substrate transporter like domains"/>
    <property type="match status" value="2"/>
</dbReference>